<dbReference type="EMBL" id="JACGWW010000001">
    <property type="protein sequence ID" value="MBA8812923.1"/>
    <property type="molecule type" value="Genomic_DNA"/>
</dbReference>
<proteinExistence type="predicted"/>
<reference evidence="6 8" key="2">
    <citation type="submission" date="2020-07" db="EMBL/GenBank/DDBJ databases">
        <title>Sequencing the genomes of 1000 actinobacteria strains.</title>
        <authorList>
            <person name="Klenk H.-P."/>
        </authorList>
    </citation>
    <scope>NUCLEOTIDE SEQUENCE [LARGE SCALE GENOMIC DNA]</scope>
    <source>
        <strain evidence="6 8">DSM 10309</strain>
    </source>
</reference>
<comment type="caution">
    <text evidence="6">The sequence shown here is derived from an EMBL/GenBank/DDBJ whole genome shotgun (WGS) entry which is preliminary data.</text>
</comment>
<dbReference type="GO" id="GO:0016757">
    <property type="term" value="F:glycosyltransferase activity"/>
    <property type="evidence" value="ECO:0007669"/>
    <property type="project" value="UniProtKB-KW"/>
</dbReference>
<dbReference type="Gene3D" id="3.40.50.2000">
    <property type="entry name" value="Glycogen Phosphorylase B"/>
    <property type="match status" value="2"/>
</dbReference>
<dbReference type="Proteomes" id="UP000522688">
    <property type="component" value="Unassembled WGS sequence"/>
</dbReference>
<evidence type="ECO:0000313" key="6">
    <source>
        <dbReference type="EMBL" id="MBA8812923.1"/>
    </source>
</evidence>
<feature type="domain" description="Glycosyltransferase subfamily 4-like N-terminal" evidence="4">
    <location>
        <begin position="16"/>
        <end position="173"/>
    </location>
</feature>
<evidence type="ECO:0000259" key="3">
    <source>
        <dbReference type="Pfam" id="PF00534"/>
    </source>
</evidence>
<dbReference type="Proteomes" id="UP000321154">
    <property type="component" value="Unassembled WGS sequence"/>
</dbReference>
<name>A0A7W3PIE2_9MICO</name>
<keyword evidence="7" id="KW-1185">Reference proteome</keyword>
<dbReference type="EMBL" id="BJUV01000002">
    <property type="protein sequence ID" value="GEK81963.1"/>
    <property type="molecule type" value="Genomic_DNA"/>
</dbReference>
<evidence type="ECO:0000259" key="4">
    <source>
        <dbReference type="Pfam" id="PF13439"/>
    </source>
</evidence>
<evidence type="ECO:0000256" key="2">
    <source>
        <dbReference type="ARBA" id="ARBA00022679"/>
    </source>
</evidence>
<evidence type="ECO:0000256" key="1">
    <source>
        <dbReference type="ARBA" id="ARBA00022676"/>
    </source>
</evidence>
<evidence type="ECO:0000313" key="8">
    <source>
        <dbReference type="Proteomes" id="UP000522688"/>
    </source>
</evidence>
<dbReference type="AlphaFoldDB" id="A0A7W3PIE2"/>
<dbReference type="RefSeq" id="WP_146852195.1">
    <property type="nucleotide sequence ID" value="NZ_BAAAHR010000002.1"/>
</dbReference>
<accession>A0A7W3PIE2</accession>
<dbReference type="PANTHER" id="PTHR46401">
    <property type="entry name" value="GLYCOSYLTRANSFERASE WBBK-RELATED"/>
    <property type="match status" value="1"/>
</dbReference>
<dbReference type="Pfam" id="PF13439">
    <property type="entry name" value="Glyco_transf_4"/>
    <property type="match status" value="1"/>
</dbReference>
<reference evidence="5 7" key="1">
    <citation type="submission" date="2019-07" db="EMBL/GenBank/DDBJ databases">
        <title>Whole genome shotgun sequence of Frigoribacterium faeni NBRC 103066.</title>
        <authorList>
            <person name="Hosoyama A."/>
            <person name="Uohara A."/>
            <person name="Ohji S."/>
            <person name="Ichikawa N."/>
        </authorList>
    </citation>
    <scope>NUCLEOTIDE SEQUENCE [LARGE SCALE GENOMIC DNA]</scope>
    <source>
        <strain evidence="5 7">NBRC 103066</strain>
    </source>
</reference>
<gene>
    <name evidence="6" type="ORF">FB463_001147</name>
    <name evidence="5" type="ORF">FFA01_02720</name>
</gene>
<dbReference type="OrthoDB" id="9801609at2"/>
<dbReference type="Pfam" id="PF00534">
    <property type="entry name" value="Glycos_transf_1"/>
    <property type="match status" value="1"/>
</dbReference>
<evidence type="ECO:0000313" key="7">
    <source>
        <dbReference type="Proteomes" id="UP000321154"/>
    </source>
</evidence>
<protein>
    <submittedName>
        <fullName evidence="5">Glycosyl transferase family 1</fullName>
    </submittedName>
    <submittedName>
        <fullName evidence="6">Glycosyltransferase involved in cell wall biosynthesis</fullName>
    </submittedName>
</protein>
<dbReference type="InterPro" id="IPR001296">
    <property type="entry name" value="Glyco_trans_1"/>
</dbReference>
<dbReference type="SUPFAM" id="SSF53756">
    <property type="entry name" value="UDP-Glycosyltransferase/glycogen phosphorylase"/>
    <property type="match status" value="1"/>
</dbReference>
<dbReference type="CDD" id="cd03809">
    <property type="entry name" value="GT4_MtfB-like"/>
    <property type="match status" value="1"/>
</dbReference>
<dbReference type="PANTHER" id="PTHR46401:SF2">
    <property type="entry name" value="GLYCOSYLTRANSFERASE WBBK-RELATED"/>
    <property type="match status" value="1"/>
</dbReference>
<evidence type="ECO:0000313" key="5">
    <source>
        <dbReference type="EMBL" id="GEK81963.1"/>
    </source>
</evidence>
<organism evidence="6 8">
    <name type="scientific">Frigoribacterium faeni</name>
    <dbReference type="NCBI Taxonomy" id="145483"/>
    <lineage>
        <taxon>Bacteria</taxon>
        <taxon>Bacillati</taxon>
        <taxon>Actinomycetota</taxon>
        <taxon>Actinomycetes</taxon>
        <taxon>Micrococcales</taxon>
        <taxon>Microbacteriaceae</taxon>
        <taxon>Frigoribacterium</taxon>
    </lineage>
</organism>
<sequence>MRIVVDCRYVRVGRHDGISRFSAGVVRALAARHDVTMLISDLRQLDKLPDQPHALVRSPTSVLEPLVALQVNRLRPDVVWSPMQTMGSFRRRYPLVLTLHDLIYYTNRTPPPEFALPLRLLWRLYHLAWWPQRLLLDRADAVVTVSGTTRDEMRRHRLTRRPVTVVSNAADPAVAVPRTAPGGRDLVYMGSFMPYKNVSALVRALPLLDGYRLHLMSRVSERERASLTSLAPAGSLVFHDGVGDDEYRETLLGATAVVTASRAEGFGIPLVEGMALGTPAVVSDIPIFREIGGEAALYFDPGSAASIAAAVRRLEGEWADRSAASVAQAARFSWEASADTLLALLREVAATRD</sequence>
<feature type="domain" description="Glycosyl transferase family 1" evidence="3">
    <location>
        <begin position="183"/>
        <end position="319"/>
    </location>
</feature>
<keyword evidence="1" id="KW-0328">Glycosyltransferase</keyword>
<keyword evidence="2 6" id="KW-0808">Transferase</keyword>
<dbReference type="InterPro" id="IPR028098">
    <property type="entry name" value="Glyco_trans_4-like_N"/>
</dbReference>